<dbReference type="AlphaFoldDB" id="A0A1G6XGT0"/>
<keyword evidence="3" id="KW-1185">Reference proteome</keyword>
<dbReference type="RefSeq" id="WP_091146695.1">
    <property type="nucleotide sequence ID" value="NZ_FNAI01000002.1"/>
</dbReference>
<dbReference type="OrthoDB" id="798211at2"/>
<dbReference type="Proteomes" id="UP000199072">
    <property type="component" value="Unassembled WGS sequence"/>
</dbReference>
<organism evidence="2 3">
    <name type="scientific">Mucilaginibacter pineti</name>
    <dbReference type="NCBI Taxonomy" id="1391627"/>
    <lineage>
        <taxon>Bacteria</taxon>
        <taxon>Pseudomonadati</taxon>
        <taxon>Bacteroidota</taxon>
        <taxon>Sphingobacteriia</taxon>
        <taxon>Sphingobacteriales</taxon>
        <taxon>Sphingobacteriaceae</taxon>
        <taxon>Mucilaginibacter</taxon>
    </lineage>
</organism>
<keyword evidence="1" id="KW-1133">Transmembrane helix</keyword>
<protein>
    <submittedName>
        <fullName evidence="2">Uncharacterized protein</fullName>
    </submittedName>
</protein>
<evidence type="ECO:0000313" key="3">
    <source>
        <dbReference type="Proteomes" id="UP000199072"/>
    </source>
</evidence>
<keyword evidence="1" id="KW-0472">Membrane</keyword>
<feature type="transmembrane region" description="Helical" evidence="1">
    <location>
        <begin position="42"/>
        <end position="63"/>
    </location>
</feature>
<dbReference type="STRING" id="1391627.SAMN05216464_102528"/>
<gene>
    <name evidence="2" type="ORF">SAMN05216464_102528</name>
</gene>
<evidence type="ECO:0000313" key="2">
    <source>
        <dbReference type="EMBL" id="SDD77272.1"/>
    </source>
</evidence>
<proteinExistence type="predicted"/>
<name>A0A1G6XGT0_9SPHI</name>
<accession>A0A1G6XGT0</accession>
<evidence type="ECO:0000256" key="1">
    <source>
        <dbReference type="SAM" id="Phobius"/>
    </source>
</evidence>
<dbReference type="EMBL" id="FNAI01000002">
    <property type="protein sequence ID" value="SDD77272.1"/>
    <property type="molecule type" value="Genomic_DNA"/>
</dbReference>
<feature type="transmembrane region" description="Helical" evidence="1">
    <location>
        <begin position="95"/>
        <end position="114"/>
    </location>
</feature>
<keyword evidence="1" id="KW-0812">Transmembrane</keyword>
<sequence length="115" mass="12528">MATLKLTSPTWEVTTSNQINNTTLWSKWLAIADGQAGNKTGWFLFSLVLQGVLFLPIPAVLMYYYDAPIAVLGVTMILFFANIIAGMGGSGIRTVLSFFVASVLVHVIMLAIFII</sequence>
<feature type="transmembrane region" description="Helical" evidence="1">
    <location>
        <begin position="69"/>
        <end position="88"/>
    </location>
</feature>
<reference evidence="2 3" key="1">
    <citation type="submission" date="2016-10" db="EMBL/GenBank/DDBJ databases">
        <authorList>
            <person name="de Groot N.N."/>
        </authorList>
    </citation>
    <scope>NUCLEOTIDE SEQUENCE [LARGE SCALE GENOMIC DNA]</scope>
    <source>
        <strain evidence="2 3">47C3B</strain>
    </source>
</reference>